<dbReference type="InterPro" id="IPR036420">
    <property type="entry name" value="BRCT_dom_sf"/>
</dbReference>
<evidence type="ECO:0000256" key="1">
    <source>
        <dbReference type="SAM" id="MobiDB-lite"/>
    </source>
</evidence>
<dbReference type="PROSITE" id="PS50172">
    <property type="entry name" value="BRCT"/>
    <property type="match status" value="1"/>
</dbReference>
<organism evidence="3 4">
    <name type="scientific">Choanephora cucurbitarum</name>
    <dbReference type="NCBI Taxonomy" id="101091"/>
    <lineage>
        <taxon>Eukaryota</taxon>
        <taxon>Fungi</taxon>
        <taxon>Fungi incertae sedis</taxon>
        <taxon>Mucoromycota</taxon>
        <taxon>Mucoromycotina</taxon>
        <taxon>Mucoromycetes</taxon>
        <taxon>Mucorales</taxon>
        <taxon>Mucorineae</taxon>
        <taxon>Choanephoraceae</taxon>
        <taxon>Choanephoroideae</taxon>
        <taxon>Choanephora</taxon>
    </lineage>
</organism>
<dbReference type="EMBL" id="LUGH01000411">
    <property type="protein sequence ID" value="OBZ85312.1"/>
    <property type="molecule type" value="Genomic_DNA"/>
</dbReference>
<feature type="domain" description="BRCT" evidence="2">
    <location>
        <begin position="82"/>
        <end position="160"/>
    </location>
</feature>
<dbReference type="Gene3D" id="3.40.50.10190">
    <property type="entry name" value="BRCT domain"/>
    <property type="match status" value="1"/>
</dbReference>
<dbReference type="Pfam" id="PF12738">
    <property type="entry name" value="PTCB-BRCT"/>
    <property type="match status" value="1"/>
</dbReference>
<feature type="compositionally biased region" description="Polar residues" evidence="1">
    <location>
        <begin position="67"/>
        <end position="79"/>
    </location>
</feature>
<evidence type="ECO:0000313" key="3">
    <source>
        <dbReference type="EMBL" id="OBZ85312.1"/>
    </source>
</evidence>
<dbReference type="SMART" id="SM00292">
    <property type="entry name" value="BRCT"/>
    <property type="match status" value="1"/>
</dbReference>
<protein>
    <recommendedName>
        <fullName evidence="2">BRCT domain-containing protein</fullName>
    </recommendedName>
</protein>
<feature type="compositionally biased region" description="Low complexity" evidence="1">
    <location>
        <begin position="49"/>
        <end position="66"/>
    </location>
</feature>
<proteinExistence type="predicted"/>
<dbReference type="CDD" id="cd17716">
    <property type="entry name" value="BRCT_microcephalin_rpt1"/>
    <property type="match status" value="1"/>
</dbReference>
<gene>
    <name evidence="3" type="ORF">A0J61_06642</name>
</gene>
<feature type="region of interest" description="Disordered" evidence="1">
    <location>
        <begin position="1"/>
        <end position="79"/>
    </location>
</feature>
<accession>A0A1C7N866</accession>
<feature type="compositionally biased region" description="Polar residues" evidence="1">
    <location>
        <begin position="328"/>
        <end position="341"/>
    </location>
</feature>
<evidence type="ECO:0000259" key="2">
    <source>
        <dbReference type="PROSITE" id="PS50172"/>
    </source>
</evidence>
<dbReference type="Proteomes" id="UP000093000">
    <property type="component" value="Unassembled WGS sequence"/>
</dbReference>
<dbReference type="InParanoid" id="A0A1C7N866"/>
<sequence length="359" mass="39356">MVLPTSSSSSRLSSFRKTTPTKTKQTGISDYLKKHTSFLPQHIRAPSHSTATTTTTTTTTTATSSAPSQKKSVPDSAKSTVQSNKILDGVVACLDVRTEDGDDVSQNFERSLQSMGAKTRRTFSDSVTHLIFKNGSPATLKKAISKNVFIINLLWISRCLVLAGKKRRKSMEPGKVRALGALETSLSSSSESGNEDSLIEESYSGFIEPRRRTIATTNWIPRESSESMIRKRHIAEAEQEDESTATNDRPRLSLPLSVESIASRHTSKKQKASAINTIPVIAPSKEMKEQIKARFSIGKSTSQSTEEEATRLMAKSSSSSSLISQSQTNDTSLSSHSNTNTIIKRKRKLTGLFRPNKIE</sequence>
<feature type="compositionally biased region" description="Polar residues" evidence="1">
    <location>
        <begin position="15"/>
        <end position="28"/>
    </location>
</feature>
<dbReference type="AlphaFoldDB" id="A0A1C7N866"/>
<dbReference type="STRING" id="101091.A0A1C7N866"/>
<name>A0A1C7N866_9FUNG</name>
<feature type="compositionally biased region" description="Low complexity" evidence="1">
    <location>
        <begin position="1"/>
        <end position="13"/>
    </location>
</feature>
<feature type="compositionally biased region" description="Low complexity" evidence="1">
    <location>
        <begin position="316"/>
        <end position="327"/>
    </location>
</feature>
<dbReference type="InterPro" id="IPR001357">
    <property type="entry name" value="BRCT_dom"/>
</dbReference>
<feature type="region of interest" description="Disordered" evidence="1">
    <location>
        <begin position="226"/>
        <end position="253"/>
    </location>
</feature>
<keyword evidence="4" id="KW-1185">Reference proteome</keyword>
<evidence type="ECO:0000313" key="4">
    <source>
        <dbReference type="Proteomes" id="UP000093000"/>
    </source>
</evidence>
<reference evidence="3 4" key="1">
    <citation type="submission" date="2016-03" db="EMBL/GenBank/DDBJ databases">
        <title>Choanephora cucurbitarum.</title>
        <authorList>
            <person name="Min B."/>
            <person name="Park H."/>
            <person name="Park J.-H."/>
            <person name="Shin H.-D."/>
            <person name="Choi I.-G."/>
        </authorList>
    </citation>
    <scope>NUCLEOTIDE SEQUENCE [LARGE SCALE GENOMIC DNA]</scope>
    <source>
        <strain evidence="3 4">KUS-F28377</strain>
    </source>
</reference>
<feature type="region of interest" description="Disordered" evidence="1">
    <location>
        <begin position="312"/>
        <end position="341"/>
    </location>
</feature>
<dbReference type="SUPFAM" id="SSF52113">
    <property type="entry name" value="BRCT domain"/>
    <property type="match status" value="1"/>
</dbReference>
<comment type="caution">
    <text evidence="3">The sequence shown here is derived from an EMBL/GenBank/DDBJ whole genome shotgun (WGS) entry which is preliminary data.</text>
</comment>
<dbReference type="OrthoDB" id="2384350at2759"/>